<dbReference type="Pfam" id="PF03819">
    <property type="entry name" value="MazG"/>
    <property type="match status" value="1"/>
</dbReference>
<dbReference type="AlphaFoldDB" id="A0A0F9C703"/>
<evidence type="ECO:0000259" key="1">
    <source>
        <dbReference type="Pfam" id="PF03819"/>
    </source>
</evidence>
<dbReference type="EMBL" id="LAZR01037482">
    <property type="protein sequence ID" value="KKL22087.1"/>
    <property type="molecule type" value="Genomic_DNA"/>
</dbReference>
<organism evidence="2">
    <name type="scientific">marine sediment metagenome</name>
    <dbReference type="NCBI Taxonomy" id="412755"/>
    <lineage>
        <taxon>unclassified sequences</taxon>
        <taxon>metagenomes</taxon>
        <taxon>ecological metagenomes</taxon>
    </lineage>
</organism>
<comment type="caution">
    <text evidence="2">The sequence shown here is derived from an EMBL/GenBank/DDBJ whole genome shotgun (WGS) entry which is preliminary data.</text>
</comment>
<dbReference type="Gene3D" id="1.10.287.1080">
    <property type="entry name" value="MazG-like"/>
    <property type="match status" value="1"/>
</dbReference>
<reference evidence="2" key="1">
    <citation type="journal article" date="2015" name="Nature">
        <title>Complex archaea that bridge the gap between prokaryotes and eukaryotes.</title>
        <authorList>
            <person name="Spang A."/>
            <person name="Saw J.H."/>
            <person name="Jorgensen S.L."/>
            <person name="Zaremba-Niedzwiedzka K."/>
            <person name="Martijn J."/>
            <person name="Lind A.E."/>
            <person name="van Eijk R."/>
            <person name="Schleper C."/>
            <person name="Guy L."/>
            <person name="Ettema T.J."/>
        </authorList>
    </citation>
    <scope>NUCLEOTIDE SEQUENCE</scope>
</reference>
<gene>
    <name evidence="2" type="ORF">LCGC14_2438940</name>
</gene>
<protein>
    <recommendedName>
        <fullName evidence="1">NTP pyrophosphohydrolase MazG-like domain-containing protein</fullName>
    </recommendedName>
</protein>
<sequence>MEKQNQLPTLEECRELATEQARIKEWNVSTDWLIKKLHEEYNELLTAIIHKRPKEIMKEISDFIIVAVQLKHNEATNYNLDRAFEKKLKDNYMNKKKTFDDKTGKVVRK</sequence>
<dbReference type="InterPro" id="IPR004518">
    <property type="entry name" value="MazG-like_dom"/>
</dbReference>
<feature type="domain" description="NTP pyrophosphohydrolase MazG-like" evidence="1">
    <location>
        <begin position="33"/>
        <end position="86"/>
    </location>
</feature>
<name>A0A0F9C703_9ZZZZ</name>
<dbReference type="SUPFAM" id="SSF101386">
    <property type="entry name" value="all-alpha NTP pyrophosphatases"/>
    <property type="match status" value="1"/>
</dbReference>
<evidence type="ECO:0000313" key="2">
    <source>
        <dbReference type="EMBL" id="KKL22087.1"/>
    </source>
</evidence>
<accession>A0A0F9C703</accession>
<proteinExistence type="predicted"/>